<proteinExistence type="predicted"/>
<comment type="caution">
    <text evidence="1">The sequence shown here is derived from an EMBL/GenBank/DDBJ whole genome shotgun (WGS) entry which is preliminary data.</text>
</comment>
<dbReference type="EMBL" id="PJQY01000666">
    <property type="protein sequence ID" value="PQQ08787.1"/>
    <property type="molecule type" value="Genomic_DNA"/>
</dbReference>
<evidence type="ECO:0000313" key="1">
    <source>
        <dbReference type="EMBL" id="PQQ08787.1"/>
    </source>
</evidence>
<name>A0A314YR31_PRUYE</name>
<dbReference type="Proteomes" id="UP000250321">
    <property type="component" value="Unassembled WGS sequence"/>
</dbReference>
<sequence>MEIIPPLGDMRYESFLDKSKQDIASSSGLGEPWRRDHTQKRYTQNPHFIGSHAHGNVTFGVDLNAAQSEGKCPIFLLILMA</sequence>
<dbReference type="AlphaFoldDB" id="A0A314YR31"/>
<dbReference type="OrthoDB" id="1175508at2759"/>
<gene>
    <name evidence="1" type="ORF">Pyn_15426</name>
</gene>
<protein>
    <submittedName>
        <fullName evidence="1">Uncharacterized protein</fullName>
    </submittedName>
</protein>
<evidence type="ECO:0000313" key="2">
    <source>
        <dbReference type="Proteomes" id="UP000250321"/>
    </source>
</evidence>
<organism evidence="1 2">
    <name type="scientific">Prunus yedoensis var. nudiflora</name>
    <dbReference type="NCBI Taxonomy" id="2094558"/>
    <lineage>
        <taxon>Eukaryota</taxon>
        <taxon>Viridiplantae</taxon>
        <taxon>Streptophyta</taxon>
        <taxon>Embryophyta</taxon>
        <taxon>Tracheophyta</taxon>
        <taxon>Spermatophyta</taxon>
        <taxon>Magnoliopsida</taxon>
        <taxon>eudicotyledons</taxon>
        <taxon>Gunneridae</taxon>
        <taxon>Pentapetalae</taxon>
        <taxon>rosids</taxon>
        <taxon>fabids</taxon>
        <taxon>Rosales</taxon>
        <taxon>Rosaceae</taxon>
        <taxon>Amygdaloideae</taxon>
        <taxon>Amygdaleae</taxon>
        <taxon>Prunus</taxon>
    </lineage>
</organism>
<accession>A0A314YR31</accession>
<keyword evidence="2" id="KW-1185">Reference proteome</keyword>
<reference evidence="1 2" key="1">
    <citation type="submission" date="2018-02" db="EMBL/GenBank/DDBJ databases">
        <title>Draft genome of wild Prunus yedoensis var. nudiflora.</title>
        <authorList>
            <person name="Baek S."/>
            <person name="Kim J.-H."/>
            <person name="Choi K."/>
            <person name="Kim G.-B."/>
            <person name="Cho A."/>
            <person name="Jang H."/>
            <person name="Shin C.-H."/>
            <person name="Yu H.-J."/>
            <person name="Mun J.-H."/>
        </authorList>
    </citation>
    <scope>NUCLEOTIDE SEQUENCE [LARGE SCALE GENOMIC DNA]</scope>
    <source>
        <strain evidence="2">cv. Jeju island</strain>
        <tissue evidence="1">Leaf</tissue>
    </source>
</reference>